<dbReference type="GO" id="GO:0016925">
    <property type="term" value="P:protein sumoylation"/>
    <property type="evidence" value="ECO:0007669"/>
    <property type="project" value="EnsemblFungi"/>
</dbReference>
<dbReference type="Pfam" id="PF00179">
    <property type="entry name" value="UQ_con"/>
    <property type="match status" value="1"/>
</dbReference>
<dbReference type="SMART" id="SM00212">
    <property type="entry name" value="UBCc"/>
    <property type="match status" value="1"/>
</dbReference>
<evidence type="ECO:0000256" key="2">
    <source>
        <dbReference type="ARBA" id="ARBA00022786"/>
    </source>
</evidence>
<sequence>MNAEKRILQERENWRKERPFGYVAKPLPGKDGSLNLFAWECSIPGPEDSPFQGHTLHLLVDFYQDYPASPPNVRFTSNVFHPNIYSDGFVCLDVLSSEWRPSMNIKSILLALYDLISSPNTESPANNEAATVYASNPSTYIRKAKQALEAGRKGNIPKKRRNGL</sequence>
<evidence type="ECO:0000256" key="3">
    <source>
        <dbReference type="PROSITE-ProRule" id="PRU10133"/>
    </source>
</evidence>
<comment type="caution">
    <text evidence="6">The sequence shown here is derived from an EMBL/GenBank/DDBJ whole genome shotgun (WGS) entry which is preliminary data.</text>
</comment>
<evidence type="ECO:0000313" key="6">
    <source>
        <dbReference type="EMBL" id="OAG29080.1"/>
    </source>
</evidence>
<dbReference type="STRING" id="1805483.A0A177ECG3"/>
<dbReference type="PANTHER" id="PTHR24067">
    <property type="entry name" value="UBIQUITIN-CONJUGATING ENZYME E2"/>
    <property type="match status" value="1"/>
</dbReference>
<evidence type="ECO:0000256" key="1">
    <source>
        <dbReference type="ARBA" id="ARBA00022679"/>
    </source>
</evidence>
<dbReference type="VEuPathDB" id="MicrosporidiaDB:NEDG_01219"/>
<organism evidence="6 7">
    <name type="scientific">Nematocida displodere</name>
    <dbReference type="NCBI Taxonomy" id="1805483"/>
    <lineage>
        <taxon>Eukaryota</taxon>
        <taxon>Fungi</taxon>
        <taxon>Fungi incertae sedis</taxon>
        <taxon>Microsporidia</taxon>
        <taxon>Nematocida</taxon>
    </lineage>
</organism>
<evidence type="ECO:0000256" key="4">
    <source>
        <dbReference type="RuleBase" id="RU362109"/>
    </source>
</evidence>
<feature type="domain" description="UBC core" evidence="5">
    <location>
        <begin position="2"/>
        <end position="153"/>
    </location>
</feature>
<keyword evidence="7" id="KW-1185">Reference proteome</keyword>
<dbReference type="InterPro" id="IPR016135">
    <property type="entry name" value="UBQ-conjugating_enzyme/RWD"/>
</dbReference>
<keyword evidence="4" id="KW-0067">ATP-binding</keyword>
<reference evidence="6 7" key="1">
    <citation type="submission" date="2016-02" db="EMBL/GenBank/DDBJ databases">
        <title>Discovery of a natural microsporidian pathogen with a broad tissue tropism in Caenorhabditis elegans.</title>
        <authorList>
            <person name="Luallen R.J."/>
            <person name="Reinke A.W."/>
            <person name="Tong L."/>
            <person name="Botts M.R."/>
            <person name="Felix M.-A."/>
            <person name="Troemel E.R."/>
        </authorList>
    </citation>
    <scope>NUCLEOTIDE SEQUENCE [LARGE SCALE GENOMIC DNA]</scope>
    <source>
        <strain evidence="6 7">JUm2807</strain>
    </source>
</reference>
<dbReference type="InterPro" id="IPR050113">
    <property type="entry name" value="Ub_conjugating_enzyme"/>
</dbReference>
<name>A0A177ECG3_9MICR</name>
<evidence type="ECO:0000259" key="5">
    <source>
        <dbReference type="PROSITE" id="PS50127"/>
    </source>
</evidence>
<keyword evidence="1" id="KW-0808">Transferase</keyword>
<dbReference type="GO" id="GO:0000022">
    <property type="term" value="P:mitotic spindle elongation"/>
    <property type="evidence" value="ECO:0007669"/>
    <property type="project" value="EnsemblFungi"/>
</dbReference>
<dbReference type="AlphaFoldDB" id="A0A177ECG3"/>
<dbReference type="GO" id="GO:0000794">
    <property type="term" value="C:condensed nuclear chromosome"/>
    <property type="evidence" value="ECO:0007669"/>
    <property type="project" value="EnsemblFungi"/>
</dbReference>
<protein>
    <submittedName>
        <fullName evidence="6">Ubiquitin-conjugating enzyme E2 I</fullName>
    </submittedName>
</protein>
<proteinExistence type="inferred from homology"/>
<dbReference type="InterPro" id="IPR000608">
    <property type="entry name" value="UBC"/>
</dbReference>
<feature type="active site" description="Glycyl thioester intermediate" evidence="3">
    <location>
        <position position="91"/>
    </location>
</feature>
<dbReference type="PROSITE" id="PS50127">
    <property type="entry name" value="UBC_2"/>
    <property type="match status" value="1"/>
</dbReference>
<dbReference type="GO" id="GO:0005524">
    <property type="term" value="F:ATP binding"/>
    <property type="evidence" value="ECO:0007669"/>
    <property type="project" value="UniProtKB-UniRule"/>
</dbReference>
<dbReference type="Proteomes" id="UP000185944">
    <property type="component" value="Unassembled WGS sequence"/>
</dbReference>
<dbReference type="RefSeq" id="XP_067543825.1">
    <property type="nucleotide sequence ID" value="XM_067688637.1"/>
</dbReference>
<dbReference type="GO" id="GO:0019789">
    <property type="term" value="F:SUMO transferase activity"/>
    <property type="evidence" value="ECO:0007669"/>
    <property type="project" value="EnsemblFungi"/>
</dbReference>
<dbReference type="InterPro" id="IPR023313">
    <property type="entry name" value="UBQ-conjugating_AS"/>
</dbReference>
<dbReference type="EMBL" id="LTDL01000042">
    <property type="protein sequence ID" value="OAG29080.1"/>
    <property type="molecule type" value="Genomic_DNA"/>
</dbReference>
<keyword evidence="4" id="KW-0547">Nucleotide-binding</keyword>
<evidence type="ECO:0000313" key="7">
    <source>
        <dbReference type="Proteomes" id="UP000185944"/>
    </source>
</evidence>
<dbReference type="PROSITE" id="PS00183">
    <property type="entry name" value="UBC_1"/>
    <property type="match status" value="1"/>
</dbReference>
<dbReference type="OrthoDB" id="6600758at2759"/>
<keyword evidence="2 4" id="KW-0833">Ubl conjugation pathway</keyword>
<dbReference type="Gene3D" id="3.10.110.10">
    <property type="entry name" value="Ubiquitin Conjugating Enzyme"/>
    <property type="match status" value="1"/>
</dbReference>
<gene>
    <name evidence="6" type="ORF">NEDG_01219</name>
</gene>
<comment type="similarity">
    <text evidence="4">Belongs to the ubiquitin-conjugating enzyme family.</text>
</comment>
<accession>A0A177ECG3</accession>
<dbReference type="GeneID" id="93647569"/>
<dbReference type="SUPFAM" id="SSF54495">
    <property type="entry name" value="UBC-like"/>
    <property type="match status" value="1"/>
</dbReference>